<evidence type="ECO:0000256" key="1">
    <source>
        <dbReference type="ARBA" id="ARBA00009477"/>
    </source>
</evidence>
<organism evidence="4 5">
    <name type="scientific">Limnobacter litoralis</name>
    <dbReference type="NCBI Taxonomy" id="481366"/>
    <lineage>
        <taxon>Bacteria</taxon>
        <taxon>Pseudomonadati</taxon>
        <taxon>Pseudomonadota</taxon>
        <taxon>Betaproteobacteria</taxon>
        <taxon>Burkholderiales</taxon>
        <taxon>Burkholderiaceae</taxon>
        <taxon>Limnobacter</taxon>
    </lineage>
</organism>
<dbReference type="NCBIfam" id="TIGR01730">
    <property type="entry name" value="RND_mfp"/>
    <property type="match status" value="1"/>
</dbReference>
<accession>A0ABQ5YMJ1</accession>
<dbReference type="PROSITE" id="PS51257">
    <property type="entry name" value="PROKAR_LIPOPROTEIN"/>
    <property type="match status" value="1"/>
</dbReference>
<dbReference type="SUPFAM" id="SSF111369">
    <property type="entry name" value="HlyD-like secretion proteins"/>
    <property type="match status" value="1"/>
</dbReference>
<evidence type="ECO:0000256" key="2">
    <source>
        <dbReference type="SAM" id="SignalP"/>
    </source>
</evidence>
<feature type="chain" id="PRO_5047362224" evidence="2">
    <location>
        <begin position="25"/>
        <end position="361"/>
    </location>
</feature>
<keyword evidence="5" id="KW-1185">Reference proteome</keyword>
<proteinExistence type="inferred from homology"/>
<dbReference type="EMBL" id="BSOJ01000001">
    <property type="protein sequence ID" value="GLR25015.1"/>
    <property type="molecule type" value="Genomic_DNA"/>
</dbReference>
<evidence type="ECO:0000259" key="3">
    <source>
        <dbReference type="Pfam" id="PF25973"/>
    </source>
</evidence>
<feature type="domain" description="CzcB-like barrel-sandwich hybrid" evidence="3">
    <location>
        <begin position="71"/>
        <end position="190"/>
    </location>
</feature>
<evidence type="ECO:0000313" key="5">
    <source>
        <dbReference type="Proteomes" id="UP001156664"/>
    </source>
</evidence>
<protein>
    <submittedName>
        <fullName evidence="4">Transporter</fullName>
    </submittedName>
</protein>
<name>A0ABQ5YMJ1_9BURK</name>
<dbReference type="PANTHER" id="PTHR30469">
    <property type="entry name" value="MULTIDRUG RESISTANCE PROTEIN MDTA"/>
    <property type="match status" value="1"/>
</dbReference>
<dbReference type="PANTHER" id="PTHR30469:SF15">
    <property type="entry name" value="HLYD FAMILY OF SECRETION PROTEINS"/>
    <property type="match status" value="1"/>
</dbReference>
<sequence>MTKHPLTLRLTLLLLATLIPVLTACGPSKPEAAEKQALRKVEVSLVSKGPDRPALEATGVGAYRDEAKLGFKVPGVIEQIAVREGETVRKGQRLAWLNKEDVAAATAQASAGLNKARRDLKRGEALRAQEVISQVQLDDLHTAERVAMAAYSQASYASQTAEIKASGDAIVMRRFAQPGEVVGAGQPVLMLGSKSSGFVVKASLSDRQAVQVHLNDRATVVFDAQANVKWTGKVIELSQSADPVTGTYGVQVLINPSEHPESQVLSGMQAKLTIQAAESRIEERSYVPLSAVVEGDSHTAWLFVMKPDHKVVKTPVQVAFVDGNRLGLNTPLAAGTPVVSLGAAYLTDGEAVEVLDKGTKP</sequence>
<dbReference type="Gene3D" id="1.10.287.470">
    <property type="entry name" value="Helix hairpin bin"/>
    <property type="match status" value="1"/>
</dbReference>
<comment type="caution">
    <text evidence="4">The sequence shown here is derived from an EMBL/GenBank/DDBJ whole genome shotgun (WGS) entry which is preliminary data.</text>
</comment>
<dbReference type="RefSeq" id="WP_284279300.1">
    <property type="nucleotide sequence ID" value="NZ_BSOJ01000001.1"/>
</dbReference>
<reference evidence="5" key="1">
    <citation type="journal article" date="2019" name="Int. J. Syst. Evol. Microbiol.">
        <title>The Global Catalogue of Microorganisms (GCM) 10K type strain sequencing project: providing services to taxonomists for standard genome sequencing and annotation.</title>
        <authorList>
            <consortium name="The Broad Institute Genomics Platform"/>
            <consortium name="The Broad Institute Genome Sequencing Center for Infectious Disease"/>
            <person name="Wu L."/>
            <person name="Ma J."/>
        </authorList>
    </citation>
    <scope>NUCLEOTIDE SEQUENCE [LARGE SCALE GENOMIC DNA]</scope>
    <source>
        <strain evidence="5">NBRC 105857</strain>
    </source>
</reference>
<feature type="signal peptide" evidence="2">
    <location>
        <begin position="1"/>
        <end position="24"/>
    </location>
</feature>
<evidence type="ECO:0000313" key="4">
    <source>
        <dbReference type="EMBL" id="GLR25015.1"/>
    </source>
</evidence>
<dbReference type="Proteomes" id="UP001156664">
    <property type="component" value="Unassembled WGS sequence"/>
</dbReference>
<dbReference type="InterPro" id="IPR058647">
    <property type="entry name" value="BSH_CzcB-like"/>
</dbReference>
<dbReference type="Gene3D" id="2.40.420.20">
    <property type="match status" value="1"/>
</dbReference>
<keyword evidence="2" id="KW-0732">Signal</keyword>
<gene>
    <name evidence="4" type="ORF">GCM10007875_01020</name>
</gene>
<dbReference type="Pfam" id="PF25973">
    <property type="entry name" value="BSH_CzcB"/>
    <property type="match status" value="1"/>
</dbReference>
<dbReference type="InterPro" id="IPR006143">
    <property type="entry name" value="RND_pump_MFP"/>
</dbReference>
<dbReference type="Gene3D" id="2.40.50.100">
    <property type="match status" value="1"/>
</dbReference>
<comment type="similarity">
    <text evidence="1">Belongs to the membrane fusion protein (MFP) (TC 8.A.1) family.</text>
</comment>